<comment type="similarity">
    <text evidence="2 7">Belongs to the CTL (choline transporter-like) family.</text>
</comment>
<dbReference type="GO" id="GO:0004654">
    <property type="term" value="F:polyribonucleotide nucleotidyltransferase activity"/>
    <property type="evidence" value="ECO:0007669"/>
    <property type="project" value="InterPro"/>
</dbReference>
<evidence type="ECO:0000256" key="1">
    <source>
        <dbReference type="ARBA" id="ARBA00004141"/>
    </source>
</evidence>
<protein>
    <recommendedName>
        <fullName evidence="7">Choline transporter-like protein</fullName>
    </recommendedName>
</protein>
<organism evidence="10 11">
    <name type="scientific">Brassica carinata</name>
    <name type="common">Ethiopian mustard</name>
    <name type="synonym">Abyssinian cabbage</name>
    <dbReference type="NCBI Taxonomy" id="52824"/>
    <lineage>
        <taxon>Eukaryota</taxon>
        <taxon>Viridiplantae</taxon>
        <taxon>Streptophyta</taxon>
        <taxon>Embryophyta</taxon>
        <taxon>Tracheophyta</taxon>
        <taxon>Spermatophyta</taxon>
        <taxon>Magnoliopsida</taxon>
        <taxon>eudicotyledons</taxon>
        <taxon>Gunneridae</taxon>
        <taxon>Pentapetalae</taxon>
        <taxon>rosids</taxon>
        <taxon>malvids</taxon>
        <taxon>Brassicales</taxon>
        <taxon>Brassicaceae</taxon>
        <taxon>Brassiceae</taxon>
        <taxon>Brassica</taxon>
    </lineage>
</organism>
<accession>A0A8X7UCC5</accession>
<evidence type="ECO:0000256" key="4">
    <source>
        <dbReference type="ARBA" id="ARBA00022884"/>
    </source>
</evidence>
<keyword evidence="11" id="KW-1185">Reference proteome</keyword>
<dbReference type="InterPro" id="IPR020568">
    <property type="entry name" value="Ribosomal_Su5_D2-typ_SF"/>
</dbReference>
<evidence type="ECO:0000256" key="5">
    <source>
        <dbReference type="ARBA" id="ARBA00022989"/>
    </source>
</evidence>
<dbReference type="GO" id="GO:0000965">
    <property type="term" value="P:mitochondrial RNA 3'-end processing"/>
    <property type="evidence" value="ECO:0007669"/>
    <property type="project" value="TreeGrafter"/>
</dbReference>
<feature type="transmembrane region" description="Helical" evidence="7">
    <location>
        <begin position="111"/>
        <end position="133"/>
    </location>
</feature>
<evidence type="ECO:0000313" key="10">
    <source>
        <dbReference type="EMBL" id="KAG2273452.1"/>
    </source>
</evidence>
<evidence type="ECO:0000259" key="8">
    <source>
        <dbReference type="Pfam" id="PF01138"/>
    </source>
</evidence>
<gene>
    <name evidence="10" type="ORF">Bca52824_068007</name>
</gene>
<dbReference type="EMBL" id="JAAMPC010000013">
    <property type="protein sequence ID" value="KAG2273452.1"/>
    <property type="molecule type" value="Genomic_DNA"/>
</dbReference>
<dbReference type="InterPro" id="IPR036345">
    <property type="entry name" value="ExoRNase_PH_dom2_sf"/>
</dbReference>
<comment type="function">
    <text evidence="7">Choline transporter.</text>
</comment>
<dbReference type="InterPro" id="IPR015847">
    <property type="entry name" value="ExoRNase_PH_dom2"/>
</dbReference>
<keyword evidence="4" id="KW-0694">RNA-binding</keyword>
<dbReference type="Gene3D" id="3.30.230.70">
    <property type="entry name" value="GHMP Kinase, N-terminal domain"/>
    <property type="match status" value="2"/>
</dbReference>
<dbReference type="GO" id="GO:0003723">
    <property type="term" value="F:RNA binding"/>
    <property type="evidence" value="ECO:0007669"/>
    <property type="project" value="UniProtKB-KW"/>
</dbReference>
<dbReference type="GO" id="GO:0005886">
    <property type="term" value="C:plasma membrane"/>
    <property type="evidence" value="ECO:0007669"/>
    <property type="project" value="UniProtKB-SubCell"/>
</dbReference>
<dbReference type="Pfam" id="PF01138">
    <property type="entry name" value="RNase_PH"/>
    <property type="match status" value="2"/>
</dbReference>
<dbReference type="Proteomes" id="UP000886595">
    <property type="component" value="Unassembled WGS sequence"/>
</dbReference>
<dbReference type="GO" id="GO:0005739">
    <property type="term" value="C:mitochondrion"/>
    <property type="evidence" value="ECO:0007669"/>
    <property type="project" value="TreeGrafter"/>
</dbReference>
<dbReference type="SUPFAM" id="SSF46915">
    <property type="entry name" value="Polynucleotide phosphorylase/guanosine pentaphosphate synthase (PNPase/GPSI), domain 3"/>
    <property type="match status" value="1"/>
</dbReference>
<feature type="transmembrane region" description="Helical" evidence="7">
    <location>
        <begin position="14"/>
        <end position="31"/>
    </location>
</feature>
<proteinExistence type="inferred from homology"/>
<feature type="domain" description="Exoribonuclease phosphorolytic" evidence="8">
    <location>
        <begin position="612"/>
        <end position="674"/>
    </location>
</feature>
<dbReference type="GO" id="GO:0000175">
    <property type="term" value="F:3'-5'-RNA exonuclease activity"/>
    <property type="evidence" value="ECO:0007669"/>
    <property type="project" value="TreeGrafter"/>
</dbReference>
<comment type="caution">
    <text evidence="7">Lacks conserved residue(s) required for the propagation of feature annotation.</text>
</comment>
<dbReference type="GO" id="GO:0009570">
    <property type="term" value="C:chloroplast stroma"/>
    <property type="evidence" value="ECO:0007669"/>
    <property type="project" value="TreeGrafter"/>
</dbReference>
<reference evidence="10 11" key="1">
    <citation type="submission" date="2020-02" db="EMBL/GenBank/DDBJ databases">
        <authorList>
            <person name="Ma Q."/>
            <person name="Huang Y."/>
            <person name="Song X."/>
            <person name="Pei D."/>
        </authorList>
    </citation>
    <scope>NUCLEOTIDE SEQUENCE [LARGE SCALE GENOMIC DNA]</scope>
    <source>
        <strain evidence="10">Sxm20200214</strain>
        <tissue evidence="10">Leaf</tissue>
    </source>
</reference>
<dbReference type="GO" id="GO:0022857">
    <property type="term" value="F:transmembrane transporter activity"/>
    <property type="evidence" value="ECO:0007669"/>
    <property type="project" value="UniProtKB-UniRule"/>
</dbReference>
<dbReference type="InterPro" id="IPR001247">
    <property type="entry name" value="ExoRNase_PH_dom1"/>
</dbReference>
<dbReference type="InterPro" id="IPR012162">
    <property type="entry name" value="PNPase"/>
</dbReference>
<dbReference type="Pfam" id="PF03725">
    <property type="entry name" value="RNase_PH_C"/>
    <property type="match status" value="1"/>
</dbReference>
<dbReference type="SUPFAM" id="SSF55666">
    <property type="entry name" value="Ribonuclease PH domain 2-like"/>
    <property type="match status" value="1"/>
</dbReference>
<dbReference type="InterPro" id="IPR036456">
    <property type="entry name" value="PNPase_PH_RNA-bd_sf"/>
</dbReference>
<sequence>MDAWSALHVTVKHLIGSICIGSTLVPIIVLIRGSIRSVNLMSGSSDEVMYSGADCFSTLANKVVTCGNRWGFVHVGTYDKGFVEASSDTWKKFRSVNGLEEVIDSDLTSSLCFLSAVSVGAVSSLTAGIWMLLIHKDYALEVTLYAFIIGYFVGRVGLAWLQACVSAYYVAYSEDPHSMRNALHGTPHFFPIRRSKPCRSRNFHSGGGKLCSLSLLSASRFSVRALVRPDVVSEDGGGPSGALSFPNYISVKIPFGNREIFISQIVTFSLVVYLLYVLCCLVKTLSFRLLVHNSFFILVNMFLLLVFMQVLICRLIDRPLRPTMPKGFYNETQILSWVLSYDGLHAPDALAVTSAGIAVALSEVPNAKAIAGVRVGLIGGEFIVNPTVKEMEESQLDLFLAGTDSAILTIEGYSNFLPEEMLLQAVKIGQDAVQATCTAIEALAKKHGKAKMVDAIRLPPPDLYKHVKELAGEELSKALQIKGKIPRRKAISSLEEKVLTIMTEKGYVVDEVAFGTTEAQPELLEDEDEDEEVVPEGEVDQGDVHIRPIPRKPIPLLFSEVDVKLVFKEVSSKLLRRRIVEALAVVTLGDKQMAQRIDNLEGSDEYKSWTNWSTSRREIGHGTLAERALETILPSDDDFPYTIRVESTILESNGSSSMASVCGGCLALQDAGVPVKCSVAGIAMGMVWDTEEFGGVGLPLSFLTSLELKMHR</sequence>
<dbReference type="OrthoDB" id="44736at2759"/>
<dbReference type="Pfam" id="PF04515">
    <property type="entry name" value="Choline_transpo"/>
    <property type="match status" value="1"/>
</dbReference>
<keyword evidence="6 7" id="KW-0472">Membrane</keyword>
<dbReference type="GO" id="GO:0000958">
    <property type="term" value="P:mitochondrial mRNA catabolic process"/>
    <property type="evidence" value="ECO:0007669"/>
    <property type="project" value="TreeGrafter"/>
</dbReference>
<feature type="domain" description="Exoribonuclease phosphorolytic" evidence="9">
    <location>
        <begin position="370"/>
        <end position="431"/>
    </location>
</feature>
<dbReference type="SUPFAM" id="SSF54211">
    <property type="entry name" value="Ribosomal protein S5 domain 2-like"/>
    <property type="match status" value="2"/>
</dbReference>
<evidence type="ECO:0000313" key="11">
    <source>
        <dbReference type="Proteomes" id="UP000886595"/>
    </source>
</evidence>
<comment type="caution">
    <text evidence="10">The sequence shown here is derived from an EMBL/GenBank/DDBJ whole genome shotgun (WGS) entry which is preliminary data.</text>
</comment>
<evidence type="ECO:0000256" key="6">
    <source>
        <dbReference type="ARBA" id="ARBA00023136"/>
    </source>
</evidence>
<name>A0A8X7UCC5_BRACI</name>
<comment type="subcellular location">
    <subcellularLocation>
        <location evidence="7">Cell membrane</location>
        <topology evidence="7">Multi-pass membrane protein</topology>
    </subcellularLocation>
    <subcellularLocation>
        <location evidence="1">Membrane</location>
        <topology evidence="1">Multi-pass membrane protein</topology>
    </subcellularLocation>
</comment>
<feature type="transmembrane region" description="Helical" evidence="7">
    <location>
        <begin position="265"/>
        <end position="289"/>
    </location>
</feature>
<dbReference type="AlphaFoldDB" id="A0A8X7UCC5"/>
<dbReference type="PANTHER" id="PTHR11252">
    <property type="entry name" value="POLYRIBONUCLEOTIDE NUCLEOTIDYLTRANSFERASE"/>
    <property type="match status" value="1"/>
</dbReference>
<dbReference type="InterPro" id="IPR027408">
    <property type="entry name" value="PNPase/RNase_PH_dom_sf"/>
</dbReference>
<feature type="transmembrane region" description="Helical" evidence="7">
    <location>
        <begin position="295"/>
        <end position="316"/>
    </location>
</feature>
<evidence type="ECO:0000259" key="9">
    <source>
        <dbReference type="Pfam" id="PF03725"/>
    </source>
</evidence>
<evidence type="ECO:0000256" key="2">
    <source>
        <dbReference type="ARBA" id="ARBA00007168"/>
    </source>
</evidence>
<keyword evidence="3 7" id="KW-0812">Transmembrane</keyword>
<feature type="transmembrane region" description="Helical" evidence="7">
    <location>
        <begin position="145"/>
        <end position="171"/>
    </location>
</feature>
<dbReference type="InterPro" id="IPR007603">
    <property type="entry name" value="Choline_transptr-like"/>
</dbReference>
<dbReference type="GO" id="GO:0005829">
    <property type="term" value="C:cytosol"/>
    <property type="evidence" value="ECO:0007669"/>
    <property type="project" value="TreeGrafter"/>
</dbReference>
<evidence type="ECO:0000256" key="7">
    <source>
        <dbReference type="RuleBase" id="RU368066"/>
    </source>
</evidence>
<evidence type="ECO:0000256" key="3">
    <source>
        <dbReference type="ARBA" id="ARBA00022692"/>
    </source>
</evidence>
<keyword evidence="5 7" id="KW-1133">Transmembrane helix</keyword>
<feature type="domain" description="Exoribonuclease phosphorolytic" evidence="8">
    <location>
        <begin position="310"/>
        <end position="365"/>
    </location>
</feature>
<dbReference type="PANTHER" id="PTHR11252:SF15">
    <property type="entry name" value="POLYRIBONUCLEOTIDE NUCLEOTIDYLTRANSFERASE"/>
    <property type="match status" value="1"/>
</dbReference>